<protein>
    <recommendedName>
        <fullName evidence="1">Cyclic nucleotide-binding domain-containing protein</fullName>
    </recommendedName>
</protein>
<dbReference type="SUPFAM" id="SSF51206">
    <property type="entry name" value="cAMP-binding domain-like"/>
    <property type="match status" value="1"/>
</dbReference>
<dbReference type="PANTHER" id="PTHR24567">
    <property type="entry name" value="CRP FAMILY TRANSCRIPTIONAL REGULATORY PROTEIN"/>
    <property type="match status" value="1"/>
</dbReference>
<dbReference type="InterPro" id="IPR050397">
    <property type="entry name" value="Env_Response_Regulators"/>
</dbReference>
<dbReference type="InterPro" id="IPR000595">
    <property type="entry name" value="cNMP-bd_dom"/>
</dbReference>
<name>A0AAU9CTR3_9BACT</name>
<organism evidence="2 3">
    <name type="scientific">Fulvitalea axinellae</name>
    <dbReference type="NCBI Taxonomy" id="1182444"/>
    <lineage>
        <taxon>Bacteria</taxon>
        <taxon>Pseudomonadati</taxon>
        <taxon>Bacteroidota</taxon>
        <taxon>Cytophagia</taxon>
        <taxon>Cytophagales</taxon>
        <taxon>Persicobacteraceae</taxon>
        <taxon>Fulvitalea</taxon>
    </lineage>
</organism>
<dbReference type="KEGG" id="fax:FUAX_38950"/>
<accession>A0AAU9CTR3</accession>
<gene>
    <name evidence="2" type="ORF">FUAX_38950</name>
</gene>
<dbReference type="GO" id="GO:0003700">
    <property type="term" value="F:DNA-binding transcription factor activity"/>
    <property type="evidence" value="ECO:0007669"/>
    <property type="project" value="TreeGrafter"/>
</dbReference>
<feature type="domain" description="Cyclic nucleotide-binding" evidence="1">
    <location>
        <begin position="1"/>
        <end position="109"/>
    </location>
</feature>
<dbReference type="GO" id="GO:0005829">
    <property type="term" value="C:cytosol"/>
    <property type="evidence" value="ECO:0007669"/>
    <property type="project" value="TreeGrafter"/>
</dbReference>
<dbReference type="AlphaFoldDB" id="A0AAU9CTR3"/>
<keyword evidence="3" id="KW-1185">Reference proteome</keyword>
<dbReference type="Proteomes" id="UP001348817">
    <property type="component" value="Plasmid pFA1"/>
</dbReference>
<dbReference type="PANTHER" id="PTHR24567:SF26">
    <property type="entry name" value="REGULATORY PROTEIN YEIL"/>
    <property type="match status" value="1"/>
</dbReference>
<dbReference type="Gene3D" id="2.60.120.10">
    <property type="entry name" value="Jelly Rolls"/>
    <property type="match status" value="1"/>
</dbReference>
<dbReference type="EMBL" id="AP025315">
    <property type="protein sequence ID" value="BDD11463.1"/>
    <property type="molecule type" value="Genomic_DNA"/>
</dbReference>
<geneLocation type="plasmid" evidence="2 3">
    <name>pFA1</name>
</geneLocation>
<evidence type="ECO:0000313" key="2">
    <source>
        <dbReference type="EMBL" id="BDD11463.1"/>
    </source>
</evidence>
<evidence type="ECO:0000313" key="3">
    <source>
        <dbReference type="Proteomes" id="UP001348817"/>
    </source>
</evidence>
<dbReference type="CDD" id="cd00038">
    <property type="entry name" value="CAP_ED"/>
    <property type="match status" value="1"/>
</dbReference>
<dbReference type="InterPro" id="IPR018490">
    <property type="entry name" value="cNMP-bd_dom_sf"/>
</dbReference>
<sequence length="173" mass="19818">MGEAIDVLEYPANDVLLEQEKASRHVFIIKKGLAKCSQTEANGKGFVQELFGPGEIFGEVEALNESLSFCRIDALTKTEVYRITTPDFLRLLDENKKFNREVLKAISKKIMYKAQRHAFNQSHSLDENFQRLVSEFPEILEAVSKQDIADYLGVSLRSFNRSLQKQTPRNNFK</sequence>
<dbReference type="InterPro" id="IPR014710">
    <property type="entry name" value="RmlC-like_jellyroll"/>
</dbReference>
<evidence type="ECO:0000259" key="1">
    <source>
        <dbReference type="PROSITE" id="PS50042"/>
    </source>
</evidence>
<reference evidence="2 3" key="1">
    <citation type="submission" date="2021-12" db="EMBL/GenBank/DDBJ databases">
        <title>Genome sequencing of bacteria with rrn-lacking chromosome and rrn-plasmid.</title>
        <authorList>
            <person name="Anda M."/>
            <person name="Iwasaki W."/>
        </authorList>
    </citation>
    <scope>NUCLEOTIDE SEQUENCE [LARGE SCALE GENOMIC DNA]</scope>
    <source>
        <strain evidence="2 3">DSM 100852</strain>
        <plasmid evidence="2 3">pFA1</plasmid>
    </source>
</reference>
<dbReference type="PROSITE" id="PS50042">
    <property type="entry name" value="CNMP_BINDING_3"/>
    <property type="match status" value="1"/>
</dbReference>
<dbReference type="Pfam" id="PF00027">
    <property type="entry name" value="cNMP_binding"/>
    <property type="match status" value="1"/>
</dbReference>
<proteinExistence type="predicted"/>
<keyword evidence="2" id="KW-0614">Plasmid</keyword>
<dbReference type="SMART" id="SM00100">
    <property type="entry name" value="cNMP"/>
    <property type="match status" value="1"/>
</dbReference>